<dbReference type="PANTHER" id="PTHR21461">
    <property type="entry name" value="GLYCOSYLTRANSFERASE FAMILY 92 PROTEIN"/>
    <property type="match status" value="1"/>
</dbReference>
<dbReference type="Proteomes" id="UP000095541">
    <property type="component" value="Unassembled WGS sequence"/>
</dbReference>
<dbReference type="GO" id="GO:0005737">
    <property type="term" value="C:cytoplasm"/>
    <property type="evidence" value="ECO:0007669"/>
    <property type="project" value="TreeGrafter"/>
</dbReference>
<accession>A0A174VBG1</accession>
<keyword evidence="2" id="KW-0812">Transmembrane</keyword>
<dbReference type="GO" id="GO:0016757">
    <property type="term" value="F:glycosyltransferase activity"/>
    <property type="evidence" value="ECO:0007669"/>
    <property type="project" value="TreeGrafter"/>
</dbReference>
<evidence type="ECO:0000256" key="3">
    <source>
        <dbReference type="ARBA" id="ARBA00022989"/>
    </source>
</evidence>
<protein>
    <recommendedName>
        <fullName evidence="6">Glycosyltransferase family 2 protein</fullName>
    </recommendedName>
</protein>
<keyword evidence="3" id="KW-0472">Membrane</keyword>
<gene>
    <name evidence="4" type="ORF">ERS852557_03565</name>
</gene>
<dbReference type="RefSeq" id="WP_055220544.1">
    <property type="nucleotide sequence ID" value="NZ_CZBI01000005.1"/>
</dbReference>
<evidence type="ECO:0000313" key="5">
    <source>
        <dbReference type="Proteomes" id="UP000095541"/>
    </source>
</evidence>
<sequence>MHVDDLKIVVSCPIKNDNEYLIEFVEHYLNLGFNAIYLYDNNDDDSIIPSEILASYINKDKVKIINYRKQVFNDVWHRKDFFSSYDFDWVLFVDDDEFLGLKHQESIKTFLARFDENATKIAFNNLHYGDNDKLYYEDGNVQDRFPRPLSLNSGTKNYKFNCAVKSLLKKVEIQTIQTINAHTLIDHLPYYNADNRIINMRSFWRMDEADVSYGTAYIKHYCTKSLEEFVKCKIKRAMSNNMAYNERFDINSYYYMYNERTRKKDELYKLFREQYLS</sequence>
<dbReference type="Pfam" id="PF13704">
    <property type="entry name" value="Glyco_tranf_2_4"/>
    <property type="match status" value="1"/>
</dbReference>
<reference evidence="4 5" key="1">
    <citation type="submission" date="2015-09" db="EMBL/GenBank/DDBJ databases">
        <authorList>
            <consortium name="Pathogen Informatics"/>
        </authorList>
    </citation>
    <scope>NUCLEOTIDE SEQUENCE [LARGE SCALE GENOMIC DNA]</scope>
    <source>
        <strain evidence="4 5">2789STDY5834945</strain>
    </source>
</reference>
<dbReference type="InterPro" id="IPR029044">
    <property type="entry name" value="Nucleotide-diphossugar_trans"/>
</dbReference>
<dbReference type="SUPFAM" id="SSF53448">
    <property type="entry name" value="Nucleotide-diphospho-sugar transferases"/>
    <property type="match status" value="1"/>
</dbReference>
<dbReference type="PANTHER" id="PTHR21461:SF69">
    <property type="entry name" value="GLYCOSYLTRANSFERASE FAMILY 92 PROTEIN"/>
    <property type="match status" value="1"/>
</dbReference>
<keyword evidence="3" id="KW-1133">Transmembrane helix</keyword>
<comment type="subcellular location">
    <subcellularLocation>
        <location evidence="1">Membrane</location>
        <topology evidence="1">Single-pass membrane protein</topology>
    </subcellularLocation>
</comment>
<evidence type="ECO:0000256" key="1">
    <source>
        <dbReference type="ARBA" id="ARBA00004167"/>
    </source>
</evidence>
<evidence type="ECO:0000313" key="4">
    <source>
        <dbReference type="EMBL" id="CUQ32153.1"/>
    </source>
</evidence>
<evidence type="ECO:0008006" key="6">
    <source>
        <dbReference type="Google" id="ProtNLM"/>
    </source>
</evidence>
<dbReference type="Gene3D" id="3.90.550.10">
    <property type="entry name" value="Spore Coat Polysaccharide Biosynthesis Protein SpsA, Chain A"/>
    <property type="match status" value="1"/>
</dbReference>
<organism evidence="4 5">
    <name type="scientific">Bacteroides thetaiotaomicron</name>
    <dbReference type="NCBI Taxonomy" id="818"/>
    <lineage>
        <taxon>Bacteria</taxon>
        <taxon>Pseudomonadati</taxon>
        <taxon>Bacteroidota</taxon>
        <taxon>Bacteroidia</taxon>
        <taxon>Bacteroidales</taxon>
        <taxon>Bacteroidaceae</taxon>
        <taxon>Bacteroides</taxon>
    </lineage>
</organism>
<dbReference type="GO" id="GO:0016020">
    <property type="term" value="C:membrane"/>
    <property type="evidence" value="ECO:0007669"/>
    <property type="project" value="UniProtKB-SubCell"/>
</dbReference>
<evidence type="ECO:0000256" key="2">
    <source>
        <dbReference type="ARBA" id="ARBA00022692"/>
    </source>
</evidence>
<dbReference type="EMBL" id="CZBI01000005">
    <property type="protein sequence ID" value="CUQ32153.1"/>
    <property type="molecule type" value="Genomic_DNA"/>
</dbReference>
<dbReference type="AlphaFoldDB" id="A0A174VBG1"/>
<proteinExistence type="predicted"/>
<name>A0A174VBG1_BACT4</name>